<dbReference type="Pfam" id="PF13561">
    <property type="entry name" value="adh_short_C2"/>
    <property type="match status" value="1"/>
</dbReference>
<organism evidence="4 5">
    <name type="scientific">Aeromicrobium yanjiei</name>
    <dbReference type="NCBI Taxonomy" id="2662028"/>
    <lineage>
        <taxon>Bacteria</taxon>
        <taxon>Bacillati</taxon>
        <taxon>Actinomycetota</taxon>
        <taxon>Actinomycetes</taxon>
        <taxon>Propionibacteriales</taxon>
        <taxon>Nocardioidaceae</taxon>
        <taxon>Aeromicrobium</taxon>
    </lineage>
</organism>
<dbReference type="InterPro" id="IPR057326">
    <property type="entry name" value="KR_dom"/>
</dbReference>
<dbReference type="FunFam" id="3.40.50.720:FF:000084">
    <property type="entry name" value="Short-chain dehydrogenase reductase"/>
    <property type="match status" value="1"/>
</dbReference>
<dbReference type="SMART" id="SM00822">
    <property type="entry name" value="PKS_KR"/>
    <property type="match status" value="1"/>
</dbReference>
<dbReference type="Gene3D" id="3.40.50.720">
    <property type="entry name" value="NAD(P)-binding Rossmann-like Domain"/>
    <property type="match status" value="1"/>
</dbReference>
<dbReference type="InterPro" id="IPR036291">
    <property type="entry name" value="NAD(P)-bd_dom_sf"/>
</dbReference>
<protein>
    <submittedName>
        <fullName evidence="4">SDR family oxidoreductase</fullName>
    </submittedName>
</protein>
<evidence type="ECO:0000313" key="5">
    <source>
        <dbReference type="Proteomes" id="UP000392064"/>
    </source>
</evidence>
<sequence>MRPATRPTRSFASTAACTDVTGSLTDRKVIITGGGSGMGAALTRAFPALGADVVSLDIDEESGRLTARESDASFVRCDVSSKESGDEAFAAAVKLLGGLDVLIHAAGIAPASPAAETDVAVWNQVMAVNATGTFLTNVAAFAHLRDSGGRIINFASGAGVKGYPLKAAYAASKGASLAWMRSIAVEWAPFGITVNAIAPAIWTPMYDRTRASMSPEALLQHDQTMSRTVPLGGKLGDAVTDLVPVLEFLAGDGARFMTGQVFPVDGGLLMMR</sequence>
<name>A0A5Q2MKJ6_9ACTN</name>
<dbReference type="KEGG" id="aef:GEV26_09420"/>
<gene>
    <name evidence="4" type="ORF">GEV26_09420</name>
</gene>
<dbReference type="AlphaFoldDB" id="A0A5Q2MKJ6"/>
<evidence type="ECO:0000256" key="2">
    <source>
        <dbReference type="ARBA" id="ARBA00023002"/>
    </source>
</evidence>
<keyword evidence="2" id="KW-0560">Oxidoreductase</keyword>
<dbReference type="PANTHER" id="PTHR42760">
    <property type="entry name" value="SHORT-CHAIN DEHYDROGENASES/REDUCTASES FAMILY MEMBER"/>
    <property type="match status" value="1"/>
</dbReference>
<evidence type="ECO:0000313" key="4">
    <source>
        <dbReference type="EMBL" id="QGG41562.1"/>
    </source>
</evidence>
<dbReference type="EMBL" id="CP045737">
    <property type="protein sequence ID" value="QGG41562.1"/>
    <property type="molecule type" value="Genomic_DNA"/>
</dbReference>
<keyword evidence="5" id="KW-1185">Reference proteome</keyword>
<evidence type="ECO:0000259" key="3">
    <source>
        <dbReference type="SMART" id="SM00822"/>
    </source>
</evidence>
<proteinExistence type="inferred from homology"/>
<dbReference type="PRINTS" id="PR00081">
    <property type="entry name" value="GDHRDH"/>
</dbReference>
<reference evidence="4 5" key="1">
    <citation type="submission" date="2019-11" db="EMBL/GenBank/DDBJ databases">
        <authorList>
            <person name="Li J."/>
        </authorList>
    </citation>
    <scope>NUCLEOTIDE SEQUENCE [LARGE SCALE GENOMIC DNA]</scope>
    <source>
        <strain evidence="4 5">MF47</strain>
    </source>
</reference>
<dbReference type="Proteomes" id="UP000392064">
    <property type="component" value="Chromosome"/>
</dbReference>
<accession>A0A5Q2MKJ6</accession>
<dbReference type="InterPro" id="IPR002347">
    <property type="entry name" value="SDR_fam"/>
</dbReference>
<dbReference type="PANTHER" id="PTHR42760:SF115">
    <property type="entry name" value="3-OXOACYL-[ACYL-CARRIER-PROTEIN] REDUCTASE FABG"/>
    <property type="match status" value="1"/>
</dbReference>
<dbReference type="SUPFAM" id="SSF51735">
    <property type="entry name" value="NAD(P)-binding Rossmann-fold domains"/>
    <property type="match status" value="1"/>
</dbReference>
<dbReference type="InterPro" id="IPR020904">
    <property type="entry name" value="Sc_DH/Rdtase_CS"/>
</dbReference>
<comment type="similarity">
    <text evidence="1">Belongs to the short-chain dehydrogenases/reductases (SDR) family.</text>
</comment>
<dbReference type="CDD" id="cd05233">
    <property type="entry name" value="SDR_c"/>
    <property type="match status" value="1"/>
</dbReference>
<dbReference type="PROSITE" id="PS00061">
    <property type="entry name" value="ADH_SHORT"/>
    <property type="match status" value="1"/>
</dbReference>
<feature type="domain" description="Ketoreductase" evidence="3">
    <location>
        <begin position="27"/>
        <end position="200"/>
    </location>
</feature>
<dbReference type="PRINTS" id="PR00080">
    <property type="entry name" value="SDRFAMILY"/>
</dbReference>
<evidence type="ECO:0000256" key="1">
    <source>
        <dbReference type="ARBA" id="ARBA00006484"/>
    </source>
</evidence>
<dbReference type="GO" id="GO:0016616">
    <property type="term" value="F:oxidoreductase activity, acting on the CH-OH group of donors, NAD or NADP as acceptor"/>
    <property type="evidence" value="ECO:0007669"/>
    <property type="project" value="UniProtKB-ARBA"/>
</dbReference>